<comment type="subcellular location">
    <subcellularLocation>
        <location evidence="1">Secreted</location>
    </subcellularLocation>
</comment>
<evidence type="ECO:0000256" key="3">
    <source>
        <dbReference type="ARBA" id="ARBA00022729"/>
    </source>
</evidence>
<feature type="chain" id="PRO_5047522549" description="CFEM domain-containing protein" evidence="7">
    <location>
        <begin position="20"/>
        <end position="204"/>
    </location>
</feature>
<feature type="domain" description="CFEM" evidence="8">
    <location>
        <begin position="26"/>
        <end position="137"/>
    </location>
</feature>
<feature type="region of interest" description="Disordered" evidence="5">
    <location>
        <begin position="125"/>
        <end position="173"/>
    </location>
</feature>
<keyword evidence="6" id="KW-0472">Membrane</keyword>
<keyword evidence="6" id="KW-1133">Transmembrane helix</keyword>
<keyword evidence="10" id="KW-1185">Reference proteome</keyword>
<protein>
    <recommendedName>
        <fullName evidence="8">CFEM domain-containing protein</fullName>
    </recommendedName>
</protein>
<sequence>MFAMKSFAVVAVLASLANAQVSSGSPTIQTDTVVSNTGSGSAAVPSSTAGISQCILTCTITAATANGCTSITDLACICTQTAFQAAARTCLESTCTPEEQQTALGLQQAQCASFVSGSSSIAPITTEGSSSVSVPTSTASLPTASVPAGSTTLTTPTTSNTAPAASSPPPSNAATGNKVVLGTNGFMAAGVAALGAVLGAAFVL</sequence>
<keyword evidence="3 7" id="KW-0732">Signal</keyword>
<evidence type="ECO:0000256" key="1">
    <source>
        <dbReference type="ARBA" id="ARBA00004613"/>
    </source>
</evidence>
<evidence type="ECO:0000256" key="4">
    <source>
        <dbReference type="ARBA" id="ARBA00023157"/>
    </source>
</evidence>
<keyword evidence="2" id="KW-0964">Secreted</keyword>
<dbReference type="SMART" id="SM00747">
    <property type="entry name" value="CFEM"/>
    <property type="match status" value="1"/>
</dbReference>
<evidence type="ECO:0000313" key="9">
    <source>
        <dbReference type="EMBL" id="KAL0953778.1"/>
    </source>
</evidence>
<feature type="signal peptide" evidence="7">
    <location>
        <begin position="1"/>
        <end position="19"/>
    </location>
</feature>
<reference evidence="10" key="1">
    <citation type="submission" date="2024-06" db="EMBL/GenBank/DDBJ databases">
        <title>Multi-omics analyses provide insights into the biosynthesis of the anticancer antibiotic pleurotin in Hohenbuehelia grisea.</title>
        <authorList>
            <person name="Weaver J.A."/>
            <person name="Alberti F."/>
        </authorList>
    </citation>
    <scope>NUCLEOTIDE SEQUENCE [LARGE SCALE GENOMIC DNA]</scope>
    <source>
        <strain evidence="10">T-177</strain>
    </source>
</reference>
<evidence type="ECO:0000256" key="5">
    <source>
        <dbReference type="SAM" id="MobiDB-lite"/>
    </source>
</evidence>
<gene>
    <name evidence="9" type="ORF">HGRIS_004962</name>
</gene>
<accession>A0ABR3JDI4</accession>
<keyword evidence="6" id="KW-0812">Transmembrane</keyword>
<dbReference type="EMBL" id="JASNQZ010000008">
    <property type="protein sequence ID" value="KAL0953778.1"/>
    <property type="molecule type" value="Genomic_DNA"/>
</dbReference>
<dbReference type="Proteomes" id="UP001556367">
    <property type="component" value="Unassembled WGS sequence"/>
</dbReference>
<dbReference type="Pfam" id="PF05730">
    <property type="entry name" value="CFEM"/>
    <property type="match status" value="1"/>
</dbReference>
<feature type="compositionally biased region" description="Low complexity" evidence="5">
    <location>
        <begin position="129"/>
        <end position="165"/>
    </location>
</feature>
<evidence type="ECO:0000313" key="10">
    <source>
        <dbReference type="Proteomes" id="UP001556367"/>
    </source>
</evidence>
<name>A0ABR3JDI4_9AGAR</name>
<feature type="transmembrane region" description="Helical" evidence="6">
    <location>
        <begin position="185"/>
        <end position="203"/>
    </location>
</feature>
<proteinExistence type="predicted"/>
<comment type="caution">
    <text evidence="9">The sequence shown here is derived from an EMBL/GenBank/DDBJ whole genome shotgun (WGS) entry which is preliminary data.</text>
</comment>
<keyword evidence="4" id="KW-1015">Disulfide bond</keyword>
<evidence type="ECO:0000256" key="7">
    <source>
        <dbReference type="SAM" id="SignalP"/>
    </source>
</evidence>
<evidence type="ECO:0000256" key="2">
    <source>
        <dbReference type="ARBA" id="ARBA00022525"/>
    </source>
</evidence>
<dbReference type="InterPro" id="IPR008427">
    <property type="entry name" value="Extracellular_membr_CFEM_dom"/>
</dbReference>
<evidence type="ECO:0000259" key="8">
    <source>
        <dbReference type="PROSITE" id="PS52012"/>
    </source>
</evidence>
<dbReference type="PROSITE" id="PS52012">
    <property type="entry name" value="CFEM"/>
    <property type="match status" value="1"/>
</dbReference>
<evidence type="ECO:0000256" key="6">
    <source>
        <dbReference type="SAM" id="Phobius"/>
    </source>
</evidence>
<organism evidence="9 10">
    <name type="scientific">Hohenbuehelia grisea</name>
    <dbReference type="NCBI Taxonomy" id="104357"/>
    <lineage>
        <taxon>Eukaryota</taxon>
        <taxon>Fungi</taxon>
        <taxon>Dikarya</taxon>
        <taxon>Basidiomycota</taxon>
        <taxon>Agaricomycotina</taxon>
        <taxon>Agaricomycetes</taxon>
        <taxon>Agaricomycetidae</taxon>
        <taxon>Agaricales</taxon>
        <taxon>Pleurotineae</taxon>
        <taxon>Pleurotaceae</taxon>
        <taxon>Hohenbuehelia</taxon>
    </lineage>
</organism>